<dbReference type="SMART" id="SM00220">
    <property type="entry name" value="S_TKc"/>
    <property type="match status" value="1"/>
</dbReference>
<name>A0ABR3X829_9EURO</name>
<dbReference type="PROSITE" id="PS50011">
    <property type="entry name" value="PROTEIN_KINASE_DOM"/>
    <property type="match status" value="1"/>
</dbReference>
<reference evidence="2 3" key="1">
    <citation type="journal article" date="2024" name="IMA Fungus">
        <title>IMA Genome - F19 : A genome assembly and annotation guide to empower mycologists, including annotated draft genome sequences of Ceratocystis pirilliformis, Diaporthe australafricana, Fusarium ophioides, Paecilomyces lecythidis, and Sporothrix stenoceras.</title>
        <authorList>
            <person name="Aylward J."/>
            <person name="Wilson A.M."/>
            <person name="Visagie C.M."/>
            <person name="Spraker J."/>
            <person name="Barnes I."/>
            <person name="Buitendag C."/>
            <person name="Ceriani C."/>
            <person name="Del Mar Angel L."/>
            <person name="du Plessis D."/>
            <person name="Fuchs T."/>
            <person name="Gasser K."/>
            <person name="Kramer D."/>
            <person name="Li W."/>
            <person name="Munsamy K."/>
            <person name="Piso A."/>
            <person name="Price J.L."/>
            <person name="Sonnekus B."/>
            <person name="Thomas C."/>
            <person name="van der Nest A."/>
            <person name="van Dijk A."/>
            <person name="van Heerden A."/>
            <person name="van Vuuren N."/>
            <person name="Yilmaz N."/>
            <person name="Duong T.A."/>
            <person name="van der Merwe N.A."/>
            <person name="Wingfield M.J."/>
            <person name="Wingfield B.D."/>
        </authorList>
    </citation>
    <scope>NUCLEOTIDE SEQUENCE [LARGE SCALE GENOMIC DNA]</scope>
    <source>
        <strain evidence="2 3">CMW 18167</strain>
    </source>
</reference>
<dbReference type="Pfam" id="PF00069">
    <property type="entry name" value="Pkinase"/>
    <property type="match status" value="1"/>
</dbReference>
<evidence type="ECO:0000313" key="3">
    <source>
        <dbReference type="Proteomes" id="UP001583193"/>
    </source>
</evidence>
<sequence length="255" mass="29207">MARRAISQMASLPGEFIGATGSRYRFKELLQQRPHFGRVWLATYAASKFLYLASRLSLTITSDIKPDNMMVDMRHEEQDDIIDKVQITDLENAAYLPPGRCIRGMLAGNYNWRSPEAHFKERLNKPTDMFSFGITCICAILGRVIFGPDEDFRRHQAQGVLPTLIRLQRQVSYFGDQEGIDGLLQHISDDDVSCEVLQMMWDERFDENIPYKAFNDWPEVSDAEFKDFIKGLTSLAPSRRVTAKQALDHPWLAGL</sequence>
<dbReference type="EMBL" id="JAVDPF010000026">
    <property type="protein sequence ID" value="KAL1871815.1"/>
    <property type="molecule type" value="Genomic_DNA"/>
</dbReference>
<organism evidence="2 3">
    <name type="scientific">Paecilomyces lecythidis</name>
    <dbReference type="NCBI Taxonomy" id="3004212"/>
    <lineage>
        <taxon>Eukaryota</taxon>
        <taxon>Fungi</taxon>
        <taxon>Dikarya</taxon>
        <taxon>Ascomycota</taxon>
        <taxon>Pezizomycotina</taxon>
        <taxon>Eurotiomycetes</taxon>
        <taxon>Eurotiomycetidae</taxon>
        <taxon>Eurotiales</taxon>
        <taxon>Thermoascaceae</taxon>
        <taxon>Paecilomyces</taxon>
    </lineage>
</organism>
<proteinExistence type="predicted"/>
<dbReference type="Gene3D" id="1.10.510.10">
    <property type="entry name" value="Transferase(Phosphotransferase) domain 1"/>
    <property type="match status" value="1"/>
</dbReference>
<dbReference type="Proteomes" id="UP001583193">
    <property type="component" value="Unassembled WGS sequence"/>
</dbReference>
<gene>
    <name evidence="2" type="ORF">Plec18167_006965</name>
</gene>
<feature type="domain" description="Protein kinase" evidence="1">
    <location>
        <begin position="1"/>
        <end position="252"/>
    </location>
</feature>
<accession>A0ABR3X829</accession>
<dbReference type="PANTHER" id="PTHR44167:SF24">
    <property type="entry name" value="SERINE_THREONINE-PROTEIN KINASE CHK2"/>
    <property type="match status" value="1"/>
</dbReference>
<keyword evidence="3" id="KW-1185">Reference proteome</keyword>
<evidence type="ECO:0000313" key="2">
    <source>
        <dbReference type="EMBL" id="KAL1871815.1"/>
    </source>
</evidence>
<dbReference type="SUPFAM" id="SSF56112">
    <property type="entry name" value="Protein kinase-like (PK-like)"/>
    <property type="match status" value="1"/>
</dbReference>
<dbReference type="InterPro" id="IPR011009">
    <property type="entry name" value="Kinase-like_dom_sf"/>
</dbReference>
<dbReference type="PANTHER" id="PTHR44167">
    <property type="entry name" value="OVARIAN-SPECIFIC SERINE/THREONINE-PROTEIN KINASE LOK-RELATED"/>
    <property type="match status" value="1"/>
</dbReference>
<protein>
    <recommendedName>
        <fullName evidence="1">Protein kinase domain-containing protein</fullName>
    </recommendedName>
</protein>
<dbReference type="InterPro" id="IPR000719">
    <property type="entry name" value="Prot_kinase_dom"/>
</dbReference>
<comment type="caution">
    <text evidence="2">The sequence shown here is derived from an EMBL/GenBank/DDBJ whole genome shotgun (WGS) entry which is preliminary data.</text>
</comment>
<evidence type="ECO:0000259" key="1">
    <source>
        <dbReference type="PROSITE" id="PS50011"/>
    </source>
</evidence>